<dbReference type="Proteomes" id="UP000324222">
    <property type="component" value="Unassembled WGS sequence"/>
</dbReference>
<sequence length="42" mass="5094">MAEQTNKSRNRTGAEAAFFELKDTKDRRRAEQGKGKRRRRRW</sequence>
<evidence type="ECO:0000256" key="1">
    <source>
        <dbReference type="SAM" id="MobiDB-lite"/>
    </source>
</evidence>
<dbReference type="EMBL" id="VSRR010042426">
    <property type="protein sequence ID" value="MPC76032.1"/>
    <property type="molecule type" value="Genomic_DNA"/>
</dbReference>
<accession>A0A5B7HXA6</accession>
<comment type="caution">
    <text evidence="2">The sequence shown here is derived from an EMBL/GenBank/DDBJ whole genome shotgun (WGS) entry which is preliminary data.</text>
</comment>
<dbReference type="AlphaFoldDB" id="A0A5B7HXA6"/>
<keyword evidence="3" id="KW-1185">Reference proteome</keyword>
<evidence type="ECO:0000313" key="2">
    <source>
        <dbReference type="EMBL" id="MPC76032.1"/>
    </source>
</evidence>
<organism evidence="2 3">
    <name type="scientific">Portunus trituberculatus</name>
    <name type="common">Swimming crab</name>
    <name type="synonym">Neptunus trituberculatus</name>
    <dbReference type="NCBI Taxonomy" id="210409"/>
    <lineage>
        <taxon>Eukaryota</taxon>
        <taxon>Metazoa</taxon>
        <taxon>Ecdysozoa</taxon>
        <taxon>Arthropoda</taxon>
        <taxon>Crustacea</taxon>
        <taxon>Multicrustacea</taxon>
        <taxon>Malacostraca</taxon>
        <taxon>Eumalacostraca</taxon>
        <taxon>Eucarida</taxon>
        <taxon>Decapoda</taxon>
        <taxon>Pleocyemata</taxon>
        <taxon>Brachyura</taxon>
        <taxon>Eubrachyura</taxon>
        <taxon>Portunoidea</taxon>
        <taxon>Portunidae</taxon>
        <taxon>Portuninae</taxon>
        <taxon>Portunus</taxon>
    </lineage>
</organism>
<reference evidence="2 3" key="1">
    <citation type="submission" date="2019-05" db="EMBL/GenBank/DDBJ databases">
        <title>Another draft genome of Portunus trituberculatus and its Hox gene families provides insights of decapod evolution.</title>
        <authorList>
            <person name="Jeong J.-H."/>
            <person name="Song I."/>
            <person name="Kim S."/>
            <person name="Choi T."/>
            <person name="Kim D."/>
            <person name="Ryu S."/>
            <person name="Kim W."/>
        </authorList>
    </citation>
    <scope>NUCLEOTIDE SEQUENCE [LARGE SCALE GENOMIC DNA]</scope>
    <source>
        <tissue evidence="2">Muscle</tissue>
    </source>
</reference>
<proteinExistence type="predicted"/>
<feature type="compositionally biased region" description="Basic and acidic residues" evidence="1">
    <location>
        <begin position="20"/>
        <end position="34"/>
    </location>
</feature>
<evidence type="ECO:0000313" key="3">
    <source>
        <dbReference type="Proteomes" id="UP000324222"/>
    </source>
</evidence>
<gene>
    <name evidence="2" type="ORF">E2C01_070433</name>
</gene>
<feature type="region of interest" description="Disordered" evidence="1">
    <location>
        <begin position="1"/>
        <end position="42"/>
    </location>
</feature>
<protein>
    <submittedName>
        <fullName evidence="2">Uncharacterized protein</fullName>
    </submittedName>
</protein>
<name>A0A5B7HXA6_PORTR</name>